<evidence type="ECO:0000313" key="3">
    <source>
        <dbReference type="Proteomes" id="UP001596434"/>
    </source>
</evidence>
<keyword evidence="3" id="KW-1185">Reference proteome</keyword>
<sequence length="43" mass="4904">MTRDTDPFVACCPDCAERTATDDPNDVVRFFRRHHAVTGHDVE</sequence>
<accession>A0ABD6A1U3</accession>
<evidence type="ECO:0000313" key="2">
    <source>
        <dbReference type="EMBL" id="MFC7256913.1"/>
    </source>
</evidence>
<reference evidence="2 3" key="1">
    <citation type="journal article" date="2019" name="Int. J. Syst. Evol. Microbiol.">
        <title>The Global Catalogue of Microorganisms (GCM) 10K type strain sequencing project: providing services to taxonomists for standard genome sequencing and annotation.</title>
        <authorList>
            <consortium name="The Broad Institute Genomics Platform"/>
            <consortium name="The Broad Institute Genome Sequencing Center for Infectious Disease"/>
            <person name="Wu L."/>
            <person name="Ma J."/>
        </authorList>
    </citation>
    <scope>NUCLEOTIDE SEQUENCE [LARGE SCALE GENOMIC DNA]</scope>
    <source>
        <strain evidence="2 3">GX21</strain>
    </source>
</reference>
<name>A0ABD6A1U3_9EURY</name>
<evidence type="ECO:0000259" key="1">
    <source>
        <dbReference type="Pfam" id="PF25214"/>
    </source>
</evidence>
<dbReference type="InterPro" id="IPR057409">
    <property type="entry name" value="HVO_B0008-like_N"/>
</dbReference>
<feature type="domain" description="HVO-B0008-like N-terminal" evidence="1">
    <location>
        <begin position="9"/>
        <end position="43"/>
    </location>
</feature>
<organism evidence="2 3">
    <name type="scientific">Haloplanus litoreus</name>
    <dbReference type="NCBI Taxonomy" id="767515"/>
    <lineage>
        <taxon>Archaea</taxon>
        <taxon>Methanobacteriati</taxon>
        <taxon>Methanobacteriota</taxon>
        <taxon>Stenosarchaea group</taxon>
        <taxon>Halobacteria</taxon>
        <taxon>Halobacteriales</taxon>
        <taxon>Haloferacaceae</taxon>
        <taxon>Haloplanus</taxon>
    </lineage>
</organism>
<dbReference type="Pfam" id="PF25214">
    <property type="entry name" value="HVO_B0008_N"/>
    <property type="match status" value="1"/>
</dbReference>
<proteinExistence type="predicted"/>
<dbReference type="Proteomes" id="UP001596434">
    <property type="component" value="Unassembled WGS sequence"/>
</dbReference>
<gene>
    <name evidence="2" type="ORF">ACFQKE_16630</name>
</gene>
<dbReference type="RefSeq" id="WP_379706702.1">
    <property type="nucleotide sequence ID" value="NZ_JBHTAT010000002.1"/>
</dbReference>
<protein>
    <recommendedName>
        <fullName evidence="1">HVO-B0008-like N-terminal domain-containing protein</fullName>
    </recommendedName>
</protein>
<comment type="caution">
    <text evidence="2">The sequence shown here is derived from an EMBL/GenBank/DDBJ whole genome shotgun (WGS) entry which is preliminary data.</text>
</comment>
<dbReference type="EMBL" id="JBHTAT010000002">
    <property type="protein sequence ID" value="MFC7256913.1"/>
    <property type="molecule type" value="Genomic_DNA"/>
</dbReference>
<dbReference type="AlphaFoldDB" id="A0ABD6A1U3"/>